<proteinExistence type="predicted"/>
<sequence length="80" mass="9080">MNLLSCLGRQGGGDGEPADTPNIDKLRGFLDRFKQDPNSESSFSNHSRLHNLNFRFLTLDFSQHTLDSYDTSCEHPFYLG</sequence>
<evidence type="ECO:0000256" key="1">
    <source>
        <dbReference type="SAM" id="MobiDB-lite"/>
    </source>
</evidence>
<feature type="region of interest" description="Disordered" evidence="1">
    <location>
        <begin position="1"/>
        <end position="21"/>
    </location>
</feature>
<organism evidence="2 3">
    <name type="scientific">Rotaria socialis</name>
    <dbReference type="NCBI Taxonomy" id="392032"/>
    <lineage>
        <taxon>Eukaryota</taxon>
        <taxon>Metazoa</taxon>
        <taxon>Spiralia</taxon>
        <taxon>Gnathifera</taxon>
        <taxon>Rotifera</taxon>
        <taxon>Eurotatoria</taxon>
        <taxon>Bdelloidea</taxon>
        <taxon>Philodinida</taxon>
        <taxon>Philodinidae</taxon>
        <taxon>Rotaria</taxon>
    </lineage>
</organism>
<dbReference type="AlphaFoldDB" id="A0A821PQD4"/>
<gene>
    <name evidence="2" type="ORF">QYT958_LOCUS24366</name>
</gene>
<evidence type="ECO:0000313" key="2">
    <source>
        <dbReference type="EMBL" id="CAF4809332.1"/>
    </source>
</evidence>
<accession>A0A821PQD4</accession>
<evidence type="ECO:0000313" key="3">
    <source>
        <dbReference type="Proteomes" id="UP000663848"/>
    </source>
</evidence>
<comment type="caution">
    <text evidence="2">The sequence shown here is derived from an EMBL/GenBank/DDBJ whole genome shotgun (WGS) entry which is preliminary data.</text>
</comment>
<reference evidence="2" key="1">
    <citation type="submission" date="2021-02" db="EMBL/GenBank/DDBJ databases">
        <authorList>
            <person name="Nowell W R."/>
        </authorList>
    </citation>
    <scope>NUCLEOTIDE SEQUENCE</scope>
</reference>
<dbReference type="EMBL" id="CAJOBR010005181">
    <property type="protein sequence ID" value="CAF4809332.1"/>
    <property type="molecule type" value="Genomic_DNA"/>
</dbReference>
<name>A0A821PQD4_9BILA</name>
<dbReference type="Proteomes" id="UP000663848">
    <property type="component" value="Unassembled WGS sequence"/>
</dbReference>
<protein>
    <submittedName>
        <fullName evidence="2">Uncharacterized protein</fullName>
    </submittedName>
</protein>